<gene>
    <name evidence="3" type="primary">otos2</name>
</gene>
<dbReference type="GO" id="GO:0007605">
    <property type="term" value="P:sensory perception of sound"/>
    <property type="evidence" value="ECO:0007669"/>
    <property type="project" value="InterPro"/>
</dbReference>
<organism evidence="2 3">
    <name type="scientific">Pundamilia nyererei</name>
    <dbReference type="NCBI Taxonomy" id="303518"/>
    <lineage>
        <taxon>Eukaryota</taxon>
        <taxon>Metazoa</taxon>
        <taxon>Chordata</taxon>
        <taxon>Craniata</taxon>
        <taxon>Vertebrata</taxon>
        <taxon>Euteleostomi</taxon>
        <taxon>Actinopterygii</taxon>
        <taxon>Neopterygii</taxon>
        <taxon>Teleostei</taxon>
        <taxon>Neoteleostei</taxon>
        <taxon>Acanthomorphata</taxon>
        <taxon>Ovalentaria</taxon>
        <taxon>Cichlomorphae</taxon>
        <taxon>Cichliformes</taxon>
        <taxon>Cichlidae</taxon>
        <taxon>African cichlids</taxon>
        <taxon>Pseudocrenilabrinae</taxon>
        <taxon>Haplochromini</taxon>
        <taxon>Pundamilia</taxon>
    </lineage>
</organism>
<dbReference type="PANTHER" id="PTHR35073:SF1">
    <property type="entry name" value="OTOSPIRALIN"/>
    <property type="match status" value="1"/>
</dbReference>
<proteinExistence type="predicted"/>
<reference evidence="3" key="1">
    <citation type="submission" date="2025-08" db="UniProtKB">
        <authorList>
            <consortium name="RefSeq"/>
        </authorList>
    </citation>
    <scope>IDENTIFICATION</scope>
</reference>
<name>A0A9Y3RFE8_9CICH</name>
<dbReference type="Pfam" id="PF15182">
    <property type="entry name" value="OTOS"/>
    <property type="match status" value="1"/>
</dbReference>
<evidence type="ECO:0000256" key="1">
    <source>
        <dbReference type="SAM" id="Phobius"/>
    </source>
</evidence>
<dbReference type="Proteomes" id="UP000695023">
    <property type="component" value="Unplaced"/>
</dbReference>
<keyword evidence="1" id="KW-1133">Transmembrane helix</keyword>
<keyword evidence="2" id="KW-1185">Reference proteome</keyword>
<sequence>MQSSCSDQSEEEGQRAGLKLNSLLVSMHAPYVSALLFLLLLSFLPPAEGSEAAGRREEREKRSVPYWGLWSSDFFGWLEELRAQAADNGMLDLARTFWAHFPISSELGYDRPEPETEAEE</sequence>
<dbReference type="PANTHER" id="PTHR35073">
    <property type="entry name" value="OTOSPIRALIN"/>
    <property type="match status" value="1"/>
</dbReference>
<feature type="transmembrane region" description="Helical" evidence="1">
    <location>
        <begin position="28"/>
        <end position="47"/>
    </location>
</feature>
<dbReference type="RefSeq" id="XP_005733970.1">
    <property type="nucleotide sequence ID" value="XM_005733913.1"/>
</dbReference>
<keyword evidence="1" id="KW-0812">Transmembrane</keyword>
<evidence type="ECO:0000313" key="3">
    <source>
        <dbReference type="RefSeq" id="XP_005733970.1"/>
    </source>
</evidence>
<keyword evidence="1" id="KW-0472">Membrane</keyword>
<dbReference type="AlphaFoldDB" id="A0A9Y3RFE8"/>
<accession>A0A9Y3RFE8</accession>
<dbReference type="CTD" id="100334274"/>
<evidence type="ECO:0000313" key="2">
    <source>
        <dbReference type="Proteomes" id="UP000695023"/>
    </source>
</evidence>
<protein>
    <submittedName>
        <fullName evidence="3">Otospiralin-like</fullName>
    </submittedName>
</protein>
<dbReference type="InterPro" id="IPR028224">
    <property type="entry name" value="Otospiralin"/>
</dbReference>